<organism evidence="2 3">
    <name type="scientific">Desulfovibrio piger</name>
    <dbReference type="NCBI Taxonomy" id="901"/>
    <lineage>
        <taxon>Bacteria</taxon>
        <taxon>Pseudomonadati</taxon>
        <taxon>Thermodesulfobacteriota</taxon>
        <taxon>Desulfovibrionia</taxon>
        <taxon>Desulfovibrionales</taxon>
        <taxon>Desulfovibrionaceae</taxon>
        <taxon>Desulfovibrio</taxon>
    </lineage>
</organism>
<dbReference type="RefSeq" id="WP_168936140.1">
    <property type="nucleotide sequence ID" value="NZ_JABAFY010000044.1"/>
</dbReference>
<feature type="signal peptide" evidence="1">
    <location>
        <begin position="1"/>
        <end position="47"/>
    </location>
</feature>
<reference evidence="2 3" key="1">
    <citation type="submission" date="2020-04" db="EMBL/GenBank/DDBJ databases">
        <authorList>
            <person name="Hitch T.C.A."/>
            <person name="Wylensek D."/>
            <person name="Clavel T."/>
        </authorList>
    </citation>
    <scope>NUCLEOTIDE SEQUENCE [LARGE SCALE GENOMIC DNA]</scope>
    <source>
        <strain evidence="2 3">PG-251-APC-1</strain>
    </source>
</reference>
<evidence type="ECO:0008006" key="4">
    <source>
        <dbReference type="Google" id="ProtNLM"/>
    </source>
</evidence>
<keyword evidence="1" id="KW-0732">Signal</keyword>
<dbReference type="Proteomes" id="UP000522333">
    <property type="component" value="Unassembled WGS sequence"/>
</dbReference>
<evidence type="ECO:0000313" key="2">
    <source>
        <dbReference type="EMBL" id="NME52825.1"/>
    </source>
</evidence>
<dbReference type="EMBL" id="JABAFY010000044">
    <property type="protein sequence ID" value="NME52825.1"/>
    <property type="molecule type" value="Genomic_DNA"/>
</dbReference>
<accession>A0A848CE05</accession>
<proteinExistence type="predicted"/>
<comment type="caution">
    <text evidence="2">The sequence shown here is derived from an EMBL/GenBank/DDBJ whole genome shotgun (WGS) entry which is preliminary data.</text>
</comment>
<gene>
    <name evidence="2" type="ORF">HF854_09935</name>
</gene>
<feature type="non-terminal residue" evidence="2">
    <location>
        <position position="1873"/>
    </location>
</feature>
<evidence type="ECO:0000313" key="3">
    <source>
        <dbReference type="Proteomes" id="UP000522333"/>
    </source>
</evidence>
<sequence length="1873" mass="185693">MQLTKGAIGNLINRYKAVLKKCHLMNTFGSLAVAGMLIMGGAGVATAADDKPLGGGSQEWSGDADHLMGGNLYKGNVTVPGETTPGDISLSIKGGTIEEIIGGSYVSGNNDQVGNVTLGNISTTIQDGSSTEFVVGGSKISNDADATLATGKTSLTINGGTFGTEGKTNAYELVMGGNYIKTGTDTKNKASAEGSRVTVNDGTFHASVVGGSVAHRYNGNNSIMVEDNGSTSVVINGGTFSPSQSNIADSNGGINLTAAVIGGGLAYGGGSSVLGSDTQDVTSSVTINGGTFGDNGHYAKIVAGSVVANNGGTAIVHGNTTLSMAGGKAHDDLIGGGMVENAATLPKESTSKYNLNITGDSSVKVTGGEALGEVIGGNYVKTSKLENSAKLANSAKVANSSVTITGGKFAGVDVSKDKAQYIIGGSKTNASEGGNATTLVEGNSSVLIDGAVTIEDGALIGGSQAKAGNGVGSKATATVKGNSSVTVNKGTLAGVIGGGIAETYWSSNGEASSTVTGTSSVTINGGNVTGNSIETGAVAGNTGKLSAAVVGGGLANTTDSTATVGSTSVTIADGTINGKVVAGGVAVNGGSSTVTGDTRLTMTGGKVDGDLIGGGFVDMNNATDNKANVEGSTHITVSGGSLVDAEIIGGGSVRNATGEANVNKDTHVTVTKYDNSQDKQTWVQYVFGGGKAMTNGEQTATADVTGSTNVTIGEQGAAGEALKIEFGTVAGGGLARAQEGGGSATATVKNANVIVHSGILSGVAGGGIAEYYGAGSAEATVTNANLTINGGTIKGVKYQGVDTNKVKVKVAVLGGGIAKGAGAIANATTTNTVINGGTIEGHVVAGGLADGGTATVGTANLTIKGGEINGSVYAGGAKLKSGTASVDNFKVLITGGTITGDVVAGDYTVETTETEAALLTLSSRSTASKGTITIGGDAKIDGKVDASAEGVETNVVIDGADKVTGVYEGNKDSTLTFNNYNDKFNNTATGFGNLNVAEGSNVEMDNLSTGAKGDTEADKGKTGFFGGGTGVDVVTVNGKGTVKAENVTATDGKTITVADGSTLDAQKLITKQEGSTTGGSVKTAGLGSTLIIGNENLNDIDDHSLNSTAGNEIKFTGLSDEVNAGVISAKLGTNEGIVNVGDTKVAGLSERVVNGEVSYTDWTGSSTDGITNNELKKTTLTGVDSPVTKTGSFGSAELDESIDTLTVGNSLTLTGLDGSNNFVSKADKAANATIANDAKLTLGDNTYAGDKGIGKIEIGNNATLNVLGQSAAAATVNSGAITATTAATGTKVNAKNVTLNVAGDIGAETQAIGTITADAANIKATGDVTAGDIDLVKGGSVTSDKDIKVNGPIEDADGTLQAGGNITAEGQNLTQANNGKLTVVAGGTIKAANISATNVAAKKLTAGAVAVDGGTLDLTGTGTDVSKVASLKLTNGTQAKVADLELTGAGTITVGTGDDAVGGTTLSAKHINLKEGMLLVDPDWGLPSSNVAVASLSETASETDVTVNGSVGVGRNSYLALGTDNTGWLRGVVGNYTKGVGLSKDGITAALGVFDSIKIADTKGLVVDGSLTNPGLSAAIVSNTAKFGANSLLVVNGANIYGDKAAITFAHTGGGNKLTVDNTSRLVVTDAVAGQDYTIVGNVENVETVQDGTSTPTPIANGGTVWKTEGLSTTTDMISLGDAVFTQGSAGTPDKVTTAATRNDAHTVFPNLSDGMANAVNDLYTSHAGAAGKPRWDYADVNSADMGVRFLSRATDNRFLGMDKEAAAATIESAARIAFAGAVPQMTKMASDAGTNAVVNRLGFADPADGAQAMDADGKIVDRNTTGFALWIAPLWQSQHGWGMDADTMDYGFNGNLGGVSLGADYTFENAIR</sequence>
<protein>
    <recommendedName>
        <fullName evidence="4">Autotransporter domain-containing protein</fullName>
    </recommendedName>
</protein>
<feature type="chain" id="PRO_5032346332" description="Autotransporter domain-containing protein" evidence="1">
    <location>
        <begin position="48"/>
        <end position="1873"/>
    </location>
</feature>
<name>A0A848CE05_9BACT</name>
<evidence type="ECO:0000256" key="1">
    <source>
        <dbReference type="SAM" id="SignalP"/>
    </source>
</evidence>